<keyword evidence="3" id="KW-1185">Reference proteome</keyword>
<proteinExistence type="predicted"/>
<reference evidence="3" key="1">
    <citation type="submission" date="2016-11" db="EMBL/GenBank/DDBJ databases">
        <authorList>
            <person name="Varghese N."/>
            <person name="Submissions S."/>
        </authorList>
    </citation>
    <scope>NUCLEOTIDE SEQUENCE [LARGE SCALE GENOMIC DNA]</scope>
    <source>
        <strain evidence="3">DSM 26899</strain>
    </source>
</reference>
<dbReference type="OrthoDB" id="1412480at2"/>
<feature type="region of interest" description="Disordered" evidence="1">
    <location>
        <begin position="845"/>
        <end position="882"/>
    </location>
</feature>
<sequence length="882" mass="99450">MNKWVKKLLISLGVLTVIFLLGNFGLNFWLKTQLPDYIKNNTDYKVSYKVFDVDLGTGNIVAIGISVNSKNPQNINVLGLQGTIDTLKINRFGIYDAIFNKQISTSDIVLSGPNLNIILPKPANLKTTKKRNALAFESIRINRGSFNIFKHTKQKFLSVQKLDVYVENLQMTEESVGDQLPFTFDKYDVKGKNFFFRPDNVYALTISQITTVNGQMSVDNFRVIPLLSFNQFTRFYPKKPKLFEFSIRKMAFKDIVLAKNKISLTNANFENPNLTVYNTNAVAKKSEKPLNYEVNLGMIKIINATVQVLKADGNKLLWAKNLTLNVDQLKFDKETREEVIPVGYKSFQFSGKDILYSNHQNFSVGSIALNPKSGELRDISVTPNTLDPGRRSMTFKANVAAFNINALQFIDKKLNLDIKDVLVDHVNGIIKEGEIKANKTPKENKINSILIRKVSLKNSNITYDKGNQPLVFNDLNATINDIEVKSKPNNLGHTFNAKDYFLTTKNFAYKTQFYMMSVGLLKLNKNKVQISNFAMKPLVSRAQFIKMIPVERDLYDLKAKQITAEGNWDLFSQNKSINASNVVIQSADANIFRSKIPNDDLKEKPLYSKLLRSIKIPMYVSNLDLKNSVLVYEEDTPESTGPGKLIFGNFNMNVKNLNSAKMKGKPTKVDIKINCSFMNLAPLSVNWGFDVANPNDVFTISGRAANLPANGINPFIKPYLHVMATSGTIHEMLFNFKGNPKGLSGTFNLKHKDLKIAVLNKDNQQKKGILTAIANLVVKSSSGSLPEDVAVENVERDPTKSFFNLFWKGIEQGLKKTLIGINVDKTEKKVKKAVSSVKEMKKSVKELKQNIKSNSKKPEQDPKEKKGFLKNIFKKKDKPETE</sequence>
<gene>
    <name evidence="2" type="ORF">SAMN05444267_10158</name>
</gene>
<accession>A0A1M6Z8K7</accession>
<dbReference type="STRING" id="1302687.SAMN05444267_10158"/>
<evidence type="ECO:0000256" key="1">
    <source>
        <dbReference type="SAM" id="MobiDB-lite"/>
    </source>
</evidence>
<dbReference type="AlphaFoldDB" id="A0A1M6Z8K7"/>
<name>A0A1M6Z8K7_9FLAO</name>
<feature type="compositionally biased region" description="Basic and acidic residues" evidence="1">
    <location>
        <begin position="856"/>
        <end position="867"/>
    </location>
</feature>
<evidence type="ECO:0000313" key="2">
    <source>
        <dbReference type="EMBL" id="SHL26808.1"/>
    </source>
</evidence>
<dbReference type="Proteomes" id="UP000184364">
    <property type="component" value="Unassembled WGS sequence"/>
</dbReference>
<dbReference type="EMBL" id="FRAV01000015">
    <property type="protein sequence ID" value="SHL26808.1"/>
    <property type="molecule type" value="Genomic_DNA"/>
</dbReference>
<dbReference type="RefSeq" id="WP_073292918.1">
    <property type="nucleotide sequence ID" value="NZ_FRAV01000015.1"/>
</dbReference>
<evidence type="ECO:0000313" key="3">
    <source>
        <dbReference type="Proteomes" id="UP000184364"/>
    </source>
</evidence>
<organism evidence="2 3">
    <name type="scientific">Chryseobacterium polytrichastri</name>
    <dbReference type="NCBI Taxonomy" id="1302687"/>
    <lineage>
        <taxon>Bacteria</taxon>
        <taxon>Pseudomonadati</taxon>
        <taxon>Bacteroidota</taxon>
        <taxon>Flavobacteriia</taxon>
        <taxon>Flavobacteriales</taxon>
        <taxon>Weeksellaceae</taxon>
        <taxon>Chryseobacterium group</taxon>
        <taxon>Chryseobacterium</taxon>
    </lineage>
</organism>
<protein>
    <submittedName>
        <fullName evidence="2">Uncharacterized protein</fullName>
    </submittedName>
</protein>